<evidence type="ECO:0000256" key="8">
    <source>
        <dbReference type="ARBA" id="ARBA00023224"/>
    </source>
</evidence>
<comment type="function">
    <text evidence="1">Putative odorant or sperm cell receptor.</text>
</comment>
<evidence type="ECO:0000256" key="1">
    <source>
        <dbReference type="ARBA" id="ARBA00003929"/>
    </source>
</evidence>
<reference evidence="11" key="1">
    <citation type="submission" date="2024-06" db="UniProtKB">
        <authorList>
            <consortium name="Ensembl"/>
        </authorList>
    </citation>
    <scope>IDENTIFICATION</scope>
</reference>
<proteinExistence type="predicted"/>
<dbReference type="InterPro" id="IPR000725">
    <property type="entry name" value="Olfact_rcpt"/>
</dbReference>
<dbReference type="GO" id="GO:0004930">
    <property type="term" value="F:G protein-coupled receptor activity"/>
    <property type="evidence" value="ECO:0007669"/>
    <property type="project" value="UniProtKB-KW"/>
</dbReference>
<evidence type="ECO:0000256" key="4">
    <source>
        <dbReference type="ARBA" id="ARBA00022989"/>
    </source>
</evidence>
<dbReference type="Gene3D" id="1.20.1070.10">
    <property type="entry name" value="Rhodopsin 7-helix transmembrane proteins"/>
    <property type="match status" value="1"/>
</dbReference>
<dbReference type="Ensembl" id="ENSMPUT00000000162.1">
    <property type="protein sequence ID" value="ENSMPUP00000000158.1"/>
    <property type="gene ID" value="ENSMPUG00000000161.1"/>
</dbReference>
<evidence type="ECO:0000256" key="2">
    <source>
        <dbReference type="ARBA" id="ARBA00004141"/>
    </source>
</evidence>
<evidence type="ECO:0000256" key="5">
    <source>
        <dbReference type="ARBA" id="ARBA00023040"/>
    </source>
</evidence>
<dbReference type="AlphaFoldDB" id="M3XM58"/>
<dbReference type="InParanoid" id="M3XM58"/>
<protein>
    <submittedName>
        <fullName evidence="11">Olfactory receptor 5AU1</fullName>
    </submittedName>
</protein>
<evidence type="ECO:0000256" key="3">
    <source>
        <dbReference type="ARBA" id="ARBA00022692"/>
    </source>
</evidence>
<feature type="domain" description="G-protein coupled receptors family 1 profile" evidence="10">
    <location>
        <begin position="86"/>
        <end position="330"/>
    </location>
</feature>
<keyword evidence="3 9" id="KW-0812">Transmembrane</keyword>
<sequence>VKESYLQRTSTVRPIFRLLPLTKAEPNPSPSFQVVPLLLMPGHWRNMEGSNLSQETAFKLLGLTRDPQLQKLLFTVFLGTHTITVLGSLIMFLLIHMSALHIPYSLLKSLSFSDFYYSSTVVPQTLVNFSAKRKVISYFGCMAQLFFCEGFTTSECSLIATLAYDRYAAICNPLMPPEICVSFIIGFYGAGFLISLIHTSCIFSLKFCGAHMLTHFCAGPPVLSRCVDTMLSEILFFLFAGFNFFFFFKCTVTILVFYLLILISILRMNSVHGRFKAFSTRASHLTAVCLFYGTILVMYLRPRSSYSLTQDHTFAVIYTVIIPMLNPLIYSLRNKNVKKVWGQKIME</sequence>
<feature type="transmembrane region" description="Helical" evidence="9">
    <location>
        <begin position="234"/>
        <end position="261"/>
    </location>
</feature>
<keyword evidence="5" id="KW-0297">G-protein coupled receptor</keyword>
<dbReference type="FunFam" id="1.20.1070.10:FF:000003">
    <property type="entry name" value="Olfactory receptor"/>
    <property type="match status" value="1"/>
</dbReference>
<keyword evidence="6 9" id="KW-0472">Membrane</keyword>
<dbReference type="GO" id="GO:0004984">
    <property type="term" value="F:olfactory receptor activity"/>
    <property type="evidence" value="ECO:0007669"/>
    <property type="project" value="InterPro"/>
</dbReference>
<dbReference type="EMBL" id="AEYP01046845">
    <property type="status" value="NOT_ANNOTATED_CDS"/>
    <property type="molecule type" value="Genomic_DNA"/>
</dbReference>
<evidence type="ECO:0000256" key="7">
    <source>
        <dbReference type="ARBA" id="ARBA00023170"/>
    </source>
</evidence>
<feature type="transmembrane region" description="Helical" evidence="9">
    <location>
        <begin position="312"/>
        <end position="332"/>
    </location>
</feature>
<dbReference type="PANTHER" id="PTHR48018">
    <property type="entry name" value="OLFACTORY RECEPTOR"/>
    <property type="match status" value="1"/>
</dbReference>
<dbReference type="PROSITE" id="PS50262">
    <property type="entry name" value="G_PROTEIN_RECEP_F1_2"/>
    <property type="match status" value="1"/>
</dbReference>
<accession>M3XM58</accession>
<comment type="subcellular location">
    <subcellularLocation>
        <location evidence="2">Membrane</location>
        <topology evidence="2">Multi-pass membrane protein</topology>
    </subcellularLocation>
</comment>
<dbReference type="PRINTS" id="PR00245">
    <property type="entry name" value="OLFACTORYR"/>
</dbReference>
<dbReference type="HOGENOM" id="CLU_012526_5_5_1"/>
<dbReference type="OMA" id="MAQMFFY"/>
<dbReference type="Pfam" id="PF13853">
    <property type="entry name" value="7tm_4"/>
    <property type="match status" value="1"/>
</dbReference>
<evidence type="ECO:0000313" key="11">
    <source>
        <dbReference type="Ensembl" id="ENSMPUP00000000158.1"/>
    </source>
</evidence>
<dbReference type="EMBL" id="AEYP01046844">
    <property type="status" value="NOT_ANNOTATED_CDS"/>
    <property type="molecule type" value="Genomic_DNA"/>
</dbReference>
<dbReference type="GeneTree" id="ENSGT01040000240383"/>
<evidence type="ECO:0000256" key="9">
    <source>
        <dbReference type="SAM" id="Phobius"/>
    </source>
</evidence>
<keyword evidence="4 9" id="KW-1133">Transmembrane helix</keyword>
<dbReference type="GO" id="GO:0016020">
    <property type="term" value="C:membrane"/>
    <property type="evidence" value="ECO:0007669"/>
    <property type="project" value="UniProtKB-SubCell"/>
</dbReference>
<gene>
    <name evidence="11" type="primary">OR5AU1</name>
</gene>
<dbReference type="SUPFAM" id="SSF81321">
    <property type="entry name" value="Family A G protein-coupled receptor-like"/>
    <property type="match status" value="1"/>
</dbReference>
<name>M3XM58_MUSPF</name>
<feature type="transmembrane region" description="Helical" evidence="9">
    <location>
        <begin position="282"/>
        <end position="300"/>
    </location>
</feature>
<dbReference type="InterPro" id="IPR017452">
    <property type="entry name" value="GPCR_Rhodpsn_7TM"/>
</dbReference>
<feature type="transmembrane region" description="Helical" evidence="9">
    <location>
        <begin position="72"/>
        <end position="95"/>
    </location>
</feature>
<organism evidence="11">
    <name type="scientific">Mustela putorius furo</name>
    <name type="common">European domestic ferret</name>
    <name type="synonym">Mustela furo</name>
    <dbReference type="NCBI Taxonomy" id="9669"/>
    <lineage>
        <taxon>Eukaryota</taxon>
        <taxon>Metazoa</taxon>
        <taxon>Chordata</taxon>
        <taxon>Craniata</taxon>
        <taxon>Vertebrata</taxon>
        <taxon>Euteleostomi</taxon>
        <taxon>Mammalia</taxon>
        <taxon>Eutheria</taxon>
        <taxon>Laurasiatheria</taxon>
        <taxon>Carnivora</taxon>
        <taxon>Caniformia</taxon>
        <taxon>Musteloidea</taxon>
        <taxon>Mustelidae</taxon>
        <taxon>Mustelinae</taxon>
        <taxon>Mustela</taxon>
    </lineage>
</organism>
<keyword evidence="7" id="KW-0675">Receptor</keyword>
<dbReference type="eggNOG" id="ENOG502T9SD">
    <property type="taxonomic scope" value="Eukaryota"/>
</dbReference>
<evidence type="ECO:0000259" key="10">
    <source>
        <dbReference type="PROSITE" id="PS50262"/>
    </source>
</evidence>
<keyword evidence="8" id="KW-0807">Transducer</keyword>
<dbReference type="InterPro" id="IPR000276">
    <property type="entry name" value="GPCR_Rhodpsn"/>
</dbReference>
<feature type="transmembrane region" description="Helical" evidence="9">
    <location>
        <begin position="183"/>
        <end position="205"/>
    </location>
</feature>
<dbReference type="STRING" id="9669.ENSMPUP00000000158"/>
<evidence type="ECO:0000256" key="6">
    <source>
        <dbReference type="ARBA" id="ARBA00023136"/>
    </source>
</evidence>
<dbReference type="PROSITE" id="PS00237">
    <property type="entry name" value="G_PROTEIN_RECEP_F1_1"/>
    <property type="match status" value="1"/>
</dbReference>